<feature type="region of interest" description="Disordered" evidence="1">
    <location>
        <begin position="57"/>
        <end position="76"/>
    </location>
</feature>
<dbReference type="OrthoDB" id="550575at2759"/>
<dbReference type="EMBL" id="BKCP01007626">
    <property type="protein sequence ID" value="GER46535.1"/>
    <property type="molecule type" value="Genomic_DNA"/>
</dbReference>
<dbReference type="Proteomes" id="UP000325081">
    <property type="component" value="Unassembled WGS sequence"/>
</dbReference>
<gene>
    <name evidence="3" type="ORF">STAS_23589</name>
</gene>
<evidence type="ECO:0000313" key="4">
    <source>
        <dbReference type="Proteomes" id="UP000325081"/>
    </source>
</evidence>
<dbReference type="GO" id="GO:0019005">
    <property type="term" value="C:SCF ubiquitin ligase complex"/>
    <property type="evidence" value="ECO:0007669"/>
    <property type="project" value="TreeGrafter"/>
</dbReference>
<dbReference type="Gene3D" id="3.80.10.10">
    <property type="entry name" value="Ribonuclease Inhibitor"/>
    <property type="match status" value="2"/>
</dbReference>
<dbReference type="GO" id="GO:0031146">
    <property type="term" value="P:SCF-dependent proteasomal ubiquitin-dependent protein catabolic process"/>
    <property type="evidence" value="ECO:0007669"/>
    <property type="project" value="TreeGrafter"/>
</dbReference>
<feature type="domain" description="F-box" evidence="2">
    <location>
        <begin position="84"/>
        <end position="116"/>
    </location>
</feature>
<protein>
    <submittedName>
        <fullName evidence="3">F-box family protein</fullName>
    </submittedName>
</protein>
<accession>A0A5A7QMI4</accession>
<organism evidence="3 4">
    <name type="scientific">Striga asiatica</name>
    <name type="common">Asiatic witchweed</name>
    <name type="synonym">Buchnera asiatica</name>
    <dbReference type="NCBI Taxonomy" id="4170"/>
    <lineage>
        <taxon>Eukaryota</taxon>
        <taxon>Viridiplantae</taxon>
        <taxon>Streptophyta</taxon>
        <taxon>Embryophyta</taxon>
        <taxon>Tracheophyta</taxon>
        <taxon>Spermatophyta</taxon>
        <taxon>Magnoliopsida</taxon>
        <taxon>eudicotyledons</taxon>
        <taxon>Gunneridae</taxon>
        <taxon>Pentapetalae</taxon>
        <taxon>asterids</taxon>
        <taxon>lamiids</taxon>
        <taxon>Lamiales</taxon>
        <taxon>Orobanchaceae</taxon>
        <taxon>Buchnereae</taxon>
        <taxon>Striga</taxon>
    </lineage>
</organism>
<dbReference type="SMART" id="SM00367">
    <property type="entry name" value="LRR_CC"/>
    <property type="match status" value="5"/>
</dbReference>
<proteinExistence type="predicted"/>
<dbReference type="InterPro" id="IPR036047">
    <property type="entry name" value="F-box-like_dom_sf"/>
</dbReference>
<keyword evidence="4" id="KW-1185">Reference proteome</keyword>
<name>A0A5A7QMI4_STRAF</name>
<reference evidence="4" key="1">
    <citation type="journal article" date="2019" name="Curr. Biol.">
        <title>Genome Sequence of Striga asiatica Provides Insight into the Evolution of Plant Parasitism.</title>
        <authorList>
            <person name="Yoshida S."/>
            <person name="Kim S."/>
            <person name="Wafula E.K."/>
            <person name="Tanskanen J."/>
            <person name="Kim Y.M."/>
            <person name="Honaas L."/>
            <person name="Yang Z."/>
            <person name="Spallek T."/>
            <person name="Conn C.E."/>
            <person name="Ichihashi Y."/>
            <person name="Cheong K."/>
            <person name="Cui S."/>
            <person name="Der J.P."/>
            <person name="Gundlach H."/>
            <person name="Jiao Y."/>
            <person name="Hori C."/>
            <person name="Ishida J.K."/>
            <person name="Kasahara H."/>
            <person name="Kiba T."/>
            <person name="Kim M.S."/>
            <person name="Koo N."/>
            <person name="Laohavisit A."/>
            <person name="Lee Y.H."/>
            <person name="Lumba S."/>
            <person name="McCourt P."/>
            <person name="Mortimer J.C."/>
            <person name="Mutuku J.M."/>
            <person name="Nomura T."/>
            <person name="Sasaki-Sekimoto Y."/>
            <person name="Seto Y."/>
            <person name="Wang Y."/>
            <person name="Wakatake T."/>
            <person name="Sakakibara H."/>
            <person name="Demura T."/>
            <person name="Yamaguchi S."/>
            <person name="Yoneyama K."/>
            <person name="Manabe R.I."/>
            <person name="Nelson D.C."/>
            <person name="Schulman A.H."/>
            <person name="Timko M.P."/>
            <person name="dePamphilis C.W."/>
            <person name="Choi D."/>
            <person name="Shirasu K."/>
        </authorList>
    </citation>
    <scope>NUCLEOTIDE SEQUENCE [LARGE SCALE GENOMIC DNA]</scope>
    <source>
        <strain evidence="4">cv. UVA1</strain>
    </source>
</reference>
<dbReference type="AlphaFoldDB" id="A0A5A7QMI4"/>
<dbReference type="Gene3D" id="1.20.1280.50">
    <property type="match status" value="1"/>
</dbReference>
<dbReference type="PANTHER" id="PTHR13318">
    <property type="entry name" value="PARTNER OF PAIRED, ISOFORM B-RELATED"/>
    <property type="match status" value="1"/>
</dbReference>
<evidence type="ECO:0000313" key="3">
    <source>
        <dbReference type="EMBL" id="GER46535.1"/>
    </source>
</evidence>
<evidence type="ECO:0000256" key="1">
    <source>
        <dbReference type="SAM" id="MobiDB-lite"/>
    </source>
</evidence>
<dbReference type="InterPro" id="IPR001810">
    <property type="entry name" value="F-box_dom"/>
</dbReference>
<dbReference type="Pfam" id="PF00646">
    <property type="entry name" value="F-box"/>
    <property type="match status" value="1"/>
</dbReference>
<dbReference type="InterPro" id="IPR006553">
    <property type="entry name" value="Leu-rich_rpt_Cys-con_subtyp"/>
</dbReference>
<comment type="caution">
    <text evidence="3">The sequence shown here is derived from an EMBL/GenBank/DDBJ whole genome shotgun (WGS) entry which is preliminary data.</text>
</comment>
<dbReference type="PANTHER" id="PTHR13318:SF124">
    <property type="entry name" value="F-BOX DOMAIN-CONTAINING PROTEIN"/>
    <property type="match status" value="1"/>
</dbReference>
<feature type="region of interest" description="Disordered" evidence="1">
    <location>
        <begin position="1"/>
        <end position="25"/>
    </location>
</feature>
<sequence>MELKRKSRSSPFSADKENQNSNWLKTKNSLNHVLYTMRLNSLTPKQTQPLNQIQPASLSAVPPQPTNNKTQDFTQADHVSDKTSLLSDEILLKILSKLPRSQRSANSLVSKRWLHLQGRLVRSIKLLDWDFLLSGRLFVRLPNLSHVDLVNGCFVSPRNSGIFCTRMKSVSFHVGSGAEGKDWIFNDNFVLGADEVDRGLRVLADGCPNLRKLVVLNCSEMGLLSLAENCPALQELELLKCSDLVLRGIAACQNLRILRLTGIVEGLYDSLVSDVGLTILAQGCKSLVKLELTGCKGGYEGIKAIGQCCQMLEELTFRDHKMENGWLSALSYCENLKKLRFVLCKVIDGGDEVDRDLGFCSAVESLHLEKCQLRDKRSLRALFRVCCTVGILVIKSCWGLNDDMFTASSVLRKVRFLSLEGCSMLTTHGLESVITSWDELESLKIYSCNNIKDSEVNPALSAVFSALKDLKWKPDTKFQLSANLVGSNMGKRGSKFFKKSADWKSLPASSISGKIMAIDAQQVPFVRDYIVQTFQSVIE</sequence>
<dbReference type="SUPFAM" id="SSF52047">
    <property type="entry name" value="RNI-like"/>
    <property type="match status" value="2"/>
</dbReference>
<evidence type="ECO:0000259" key="2">
    <source>
        <dbReference type="Pfam" id="PF00646"/>
    </source>
</evidence>
<dbReference type="InterPro" id="IPR032675">
    <property type="entry name" value="LRR_dom_sf"/>
</dbReference>
<dbReference type="SUPFAM" id="SSF81383">
    <property type="entry name" value="F-box domain"/>
    <property type="match status" value="1"/>
</dbReference>